<name>A0A2I5TFM3_SERS3</name>
<evidence type="ECO:0000259" key="3">
    <source>
        <dbReference type="Pfam" id="PF08240"/>
    </source>
</evidence>
<keyword evidence="2" id="KW-0812">Transmembrane</keyword>
<organism evidence="5 6">
    <name type="scientific">Serratia sp. (strain ATCC 39006)</name>
    <name type="common">Prodigiosinella confusarubida</name>
    <dbReference type="NCBI Taxonomy" id="104623"/>
    <lineage>
        <taxon>Bacteria</taxon>
        <taxon>Pseudomonadati</taxon>
        <taxon>Pseudomonadota</taxon>
        <taxon>Gammaproteobacteria</taxon>
        <taxon>Enterobacterales</taxon>
        <taxon>Pectobacteriaceae</taxon>
        <taxon>Prodigiosinella</taxon>
    </lineage>
</organism>
<dbReference type="STRING" id="104623.Ser39006_00220"/>
<dbReference type="PANTHER" id="PTHR43189:SF1">
    <property type="entry name" value="ZINC-TYPE ALCOHOL DEHYDROGENASE-LIKE PROTEIN C1198.01"/>
    <property type="match status" value="1"/>
</dbReference>
<feature type="transmembrane region" description="Helical" evidence="2">
    <location>
        <begin position="155"/>
        <end position="175"/>
    </location>
</feature>
<feature type="domain" description="Alcohol dehydrogenase-like N-terminal" evidence="3">
    <location>
        <begin position="30"/>
        <end position="110"/>
    </location>
</feature>
<keyword evidence="1" id="KW-0560">Oxidoreductase</keyword>
<dbReference type="RefSeq" id="WP_021013497.1">
    <property type="nucleotide sequence ID" value="NZ_CP025084.1"/>
</dbReference>
<keyword evidence="2" id="KW-1133">Transmembrane helix</keyword>
<dbReference type="Gene3D" id="3.90.180.10">
    <property type="entry name" value="Medium-chain alcohol dehydrogenases, catalytic domain"/>
    <property type="match status" value="2"/>
</dbReference>
<proteinExistence type="predicted"/>
<evidence type="ECO:0000313" key="6">
    <source>
        <dbReference type="Proteomes" id="UP000017700"/>
    </source>
</evidence>
<dbReference type="EMBL" id="CP025085">
    <property type="protein sequence ID" value="AUG99045.1"/>
    <property type="molecule type" value="Genomic_DNA"/>
</dbReference>
<keyword evidence="2" id="KW-0472">Membrane</keyword>
<reference evidence="4 7" key="3">
    <citation type="submission" date="2017-11" db="EMBL/GenBank/DDBJ databases">
        <title>Complete genome sequence of Serratia sp. ATCC 39006 LacA.</title>
        <authorList>
            <person name="Hampton H.G."/>
            <person name="Jackson S.A."/>
            <person name="Jauregui R."/>
            <person name="Poulter G.T.M."/>
            <person name="Salmond G.P.C."/>
            <person name="Fineran P.C."/>
        </authorList>
    </citation>
    <scope>NUCLEOTIDE SEQUENCE [LARGE SCALE GENOMIC DNA]</scope>
    <source>
        <strain evidence="4 7">ATCC 39006</strain>
    </source>
</reference>
<evidence type="ECO:0000313" key="7">
    <source>
        <dbReference type="Proteomes" id="UP000233778"/>
    </source>
</evidence>
<evidence type="ECO:0000256" key="2">
    <source>
        <dbReference type="SAM" id="Phobius"/>
    </source>
</evidence>
<dbReference type="SUPFAM" id="SSF50129">
    <property type="entry name" value="GroES-like"/>
    <property type="match status" value="1"/>
</dbReference>
<reference evidence="5 6" key="1">
    <citation type="journal article" date="2013" name="Genome Announc.">
        <title>Draft genome sequence of Serratia sp. strain ATCC 39006, a model bacterium for analysis of the biosynthesis and regulation of prodigiosin, a carbapenem, and gas vesicles.</title>
        <authorList>
            <person name="Fineran P.C."/>
            <person name="Iglesias Cans M.C."/>
            <person name="Ramsay J.P."/>
            <person name="Wilf N.M."/>
            <person name="Cossyleon D."/>
            <person name="McNeil M.B."/>
            <person name="Williamson N.R."/>
            <person name="Monson R.E."/>
            <person name="Becher S.A."/>
            <person name="Stanton J.A."/>
            <person name="Brugger K."/>
            <person name="Brown S.D."/>
            <person name="Salmond G.P."/>
        </authorList>
    </citation>
    <scope>NUCLEOTIDE SEQUENCE [LARGE SCALE GENOMIC DNA]</scope>
    <source>
        <strain evidence="5">ATCC 39006</strain>
        <strain evidence="6">ATCC 39006 / SC 11482</strain>
    </source>
</reference>
<gene>
    <name evidence="4" type="ORF">CWC46_03960</name>
    <name evidence="5" type="ORF">Ser39006_003960</name>
</gene>
<keyword evidence="6" id="KW-1185">Reference proteome</keyword>
<evidence type="ECO:0000313" key="4">
    <source>
        <dbReference type="EMBL" id="AUG99045.1"/>
    </source>
</evidence>
<dbReference type="GO" id="GO:0016491">
    <property type="term" value="F:oxidoreductase activity"/>
    <property type="evidence" value="ECO:0007669"/>
    <property type="project" value="UniProtKB-KW"/>
</dbReference>
<dbReference type="InterPro" id="IPR013154">
    <property type="entry name" value="ADH-like_N"/>
</dbReference>
<sequence>MENQIIFFDGSLCHIFNEEMTLAPERGLWLKVDAAGLCGTDLQILRGIRQESSSILGHEGIARVVQDYRWGDCFFKRGQRVLINPTDKLNSNFLLGHNVSGLFQQYLCIPPFAINDGVVIPVDYSLPNESAALIEPIAVALHAIKSINIFSPRSFVIFGGGIIGNLLGILLRIFYGGSIPVLLVHHTWNSRSDSGKDIVADITHSLYQQPEVTEQLHMSGNAVFIVTPRNATNNVLDMVLRTIGSESVINVIGGIDENKSILNYPASLFSSIRAGNISIPVEDQRYESIDRYLVGINTNRNIFLTGQRGVTNQEFLESIDLLKLHYNSLAKMITHRFCLNDFCVFLNQMIHGNERIIHGKYVLKAALLMD</sequence>
<dbReference type="EMBL" id="CP025084">
    <property type="protein sequence ID" value="AUH03360.1"/>
    <property type="molecule type" value="Genomic_DNA"/>
</dbReference>
<dbReference type="Pfam" id="PF08240">
    <property type="entry name" value="ADH_N"/>
    <property type="match status" value="1"/>
</dbReference>
<reference evidence="5" key="4">
    <citation type="submission" date="2017-11" db="EMBL/GenBank/DDBJ databases">
        <title>Complete genome sequence of Serratia sp. ATCC 39006.</title>
        <authorList>
            <person name="Hampton H.G."/>
            <person name="Jackson S.A."/>
            <person name="Jauregui R."/>
            <person name="Poulter G.T.M."/>
            <person name="Salmond G.P.C."/>
            <person name="Fineran P.C."/>
        </authorList>
    </citation>
    <scope>NUCLEOTIDE SEQUENCE</scope>
    <source>
        <strain evidence="5">ATCC 39006</strain>
    </source>
</reference>
<accession>A0A2I5TFM3</accession>
<evidence type="ECO:0000256" key="1">
    <source>
        <dbReference type="ARBA" id="ARBA00023002"/>
    </source>
</evidence>
<dbReference type="Proteomes" id="UP000017700">
    <property type="component" value="Chromosome"/>
</dbReference>
<dbReference type="OrthoDB" id="9773078at2"/>
<dbReference type="InterPro" id="IPR011032">
    <property type="entry name" value="GroES-like_sf"/>
</dbReference>
<dbReference type="PANTHER" id="PTHR43189">
    <property type="entry name" value="ZINC-TYPE ALCOHOL DEHYDROGENASE-LIKE PROTEIN C1198.01-RELATED"/>
    <property type="match status" value="1"/>
</dbReference>
<dbReference type="KEGG" id="serq:CWC46_03960"/>
<dbReference type="KEGG" id="sera:Ser39006_003960"/>
<evidence type="ECO:0000313" key="5">
    <source>
        <dbReference type="EMBL" id="AUH03360.1"/>
    </source>
</evidence>
<reference evidence="5" key="2">
    <citation type="submission" date="2013-09" db="EMBL/GenBank/DDBJ databases">
        <authorList>
            <person name="Wang G."/>
            <person name="Yang Y."/>
            <person name="Su Y."/>
        </authorList>
    </citation>
    <scope>NUCLEOTIDE SEQUENCE</scope>
    <source>
        <strain evidence="5">ATCC 39006</strain>
    </source>
</reference>
<dbReference type="Proteomes" id="UP000233778">
    <property type="component" value="Chromosome"/>
</dbReference>
<protein>
    <recommendedName>
        <fullName evidence="3">Alcohol dehydrogenase-like N-terminal domain-containing protein</fullName>
    </recommendedName>
</protein>
<dbReference type="AlphaFoldDB" id="A0A2I5TFM3"/>
<dbReference type="Gene3D" id="3.40.50.720">
    <property type="entry name" value="NAD(P)-binding Rossmann-like Domain"/>
    <property type="match status" value="1"/>
</dbReference>